<organism evidence="1 2">
    <name type="scientific">Rugamonas rubra</name>
    <dbReference type="NCBI Taxonomy" id="758825"/>
    <lineage>
        <taxon>Bacteria</taxon>
        <taxon>Pseudomonadati</taxon>
        <taxon>Pseudomonadota</taxon>
        <taxon>Betaproteobacteria</taxon>
        <taxon>Burkholderiales</taxon>
        <taxon>Oxalobacteraceae</taxon>
        <taxon>Telluria group</taxon>
        <taxon>Rugamonas</taxon>
    </lineage>
</organism>
<dbReference type="AlphaFoldDB" id="A0A1I4QJY5"/>
<name>A0A1I4QJY5_9BURK</name>
<evidence type="ECO:0000313" key="1">
    <source>
        <dbReference type="EMBL" id="SFM39933.1"/>
    </source>
</evidence>
<protein>
    <submittedName>
        <fullName evidence="1">Uncharacterized protein</fullName>
    </submittedName>
</protein>
<gene>
    <name evidence="1" type="ORF">SAMN02982985_03945</name>
</gene>
<keyword evidence="2" id="KW-1185">Reference proteome</keyword>
<dbReference type="EMBL" id="FOTW01000019">
    <property type="protein sequence ID" value="SFM39933.1"/>
    <property type="molecule type" value="Genomic_DNA"/>
</dbReference>
<sequence length="104" mass="11910">MDVRHEEFMAMADAYLGPRFDREKLAQVESLQLALREAQASLYRELDSREIERDRYVDEVNKVHVAIALQCEAILGPSDFVKLFGMTPSEIGGHLDRELFLAQV</sequence>
<proteinExistence type="predicted"/>
<reference evidence="1 2" key="1">
    <citation type="submission" date="2016-10" db="EMBL/GenBank/DDBJ databases">
        <authorList>
            <person name="de Groot N.N."/>
        </authorList>
    </citation>
    <scope>NUCLEOTIDE SEQUENCE [LARGE SCALE GENOMIC DNA]</scope>
    <source>
        <strain evidence="1 2">ATCC 43154</strain>
    </source>
</reference>
<accession>A0A1I4QJY5</accession>
<evidence type="ECO:0000313" key="2">
    <source>
        <dbReference type="Proteomes" id="UP000199470"/>
    </source>
</evidence>
<dbReference type="Proteomes" id="UP000199470">
    <property type="component" value="Unassembled WGS sequence"/>
</dbReference>